<dbReference type="EC" id="1.5.1.2" evidence="1"/>
<organism evidence="1">
    <name type="scientific">Leclercia adecarboxylata</name>
    <dbReference type="NCBI Taxonomy" id="83655"/>
    <lineage>
        <taxon>Bacteria</taxon>
        <taxon>Pseudomonadati</taxon>
        <taxon>Pseudomonadota</taxon>
        <taxon>Gammaproteobacteria</taxon>
        <taxon>Enterobacterales</taxon>
        <taxon>Enterobacteriaceae</taxon>
        <taxon>Leclercia</taxon>
    </lineage>
</organism>
<keyword evidence="1" id="KW-0614">Plasmid</keyword>
<dbReference type="AlphaFoldDB" id="A0A7G5F692"/>
<sequence>MNIAFNKALPLMANVHFIGAGQMAEAIIHAPLAAKTCNSPSR</sequence>
<reference evidence="1" key="1">
    <citation type="submission" date="2019-09" db="EMBL/GenBank/DDBJ databases">
        <authorList>
            <person name="Zhou D."/>
            <person name="Xu Y."/>
        </authorList>
    </citation>
    <scope>NUCLEOTIDE SEQUENCE</scope>
    <source>
        <strain evidence="1">L21</strain>
        <plasmid evidence="1">pL21-1NR</plasmid>
    </source>
</reference>
<evidence type="ECO:0000313" key="1">
    <source>
        <dbReference type="EMBL" id="QMV81767.1"/>
    </source>
</evidence>
<dbReference type="EMBL" id="MN423365">
    <property type="protein sequence ID" value="QMV81767.1"/>
    <property type="molecule type" value="Genomic_DNA"/>
</dbReference>
<proteinExistence type="predicted"/>
<protein>
    <submittedName>
        <fullName evidence="1">Pyrroline-5-carboxylate reductase</fullName>
        <ecNumber evidence="1">1.5.1.2</ecNumber>
    </submittedName>
</protein>
<geneLocation type="plasmid" evidence="1">
    <name>pL21-1NR</name>
</geneLocation>
<dbReference type="GO" id="GO:0004735">
    <property type="term" value="F:pyrroline-5-carboxylate reductase activity"/>
    <property type="evidence" value="ECO:0007669"/>
    <property type="project" value="UniProtKB-EC"/>
</dbReference>
<name>A0A7G5F692_9ENTR</name>
<accession>A0A7G5F692</accession>
<keyword evidence="1" id="KW-0560">Oxidoreductase</keyword>